<dbReference type="Proteomes" id="UP000187181">
    <property type="component" value="Unassembled WGS sequence"/>
</dbReference>
<evidence type="ECO:0000256" key="1">
    <source>
        <dbReference type="SAM" id="SignalP"/>
    </source>
</evidence>
<reference evidence="3" key="1">
    <citation type="submission" date="2017-01" db="EMBL/GenBank/DDBJ databases">
        <authorList>
            <person name="Varghese N."/>
            <person name="Submissions S."/>
        </authorList>
    </citation>
    <scope>NUCLEOTIDE SEQUENCE [LARGE SCALE GENOMIC DNA]</scope>
    <source>
        <strain evidence="3">LP100</strain>
    </source>
</reference>
<proteinExistence type="predicted"/>
<dbReference type="RefSeq" id="WP_076672446.1">
    <property type="nucleotide sequence ID" value="NZ_FTPP01000006.1"/>
</dbReference>
<dbReference type="AlphaFoldDB" id="A0A1R3XVT4"/>
<sequence>MKARILLIFLLATLSLPARAQTLNEWLRQKQTQKDYLVQQIAALRAYAGTLRQGYQVLDRGISTVQHSKNGDLGLHRVFFHSLQQISPAIGESAQLADILGWQQAIHRDLASLWARLPAQDLLPGELDYLENIRRQVLQACDRDLESLRLLLTSHLLQVSDAEGLRQLAQCHRATQERYQFTQYLIGETQTLLVLRHRARQDLHALGSLYQLPFPSQP</sequence>
<keyword evidence="3" id="KW-1185">Reference proteome</keyword>
<feature type="chain" id="PRO_5012006271" description="TerB family tellurite resistance protein" evidence="1">
    <location>
        <begin position="21"/>
        <end position="218"/>
    </location>
</feature>
<feature type="signal peptide" evidence="1">
    <location>
        <begin position="1"/>
        <end position="20"/>
    </location>
</feature>
<evidence type="ECO:0008006" key="4">
    <source>
        <dbReference type="Google" id="ProtNLM"/>
    </source>
</evidence>
<evidence type="ECO:0000313" key="3">
    <source>
        <dbReference type="Proteomes" id="UP000187181"/>
    </source>
</evidence>
<dbReference type="EMBL" id="FTPP01000006">
    <property type="protein sequence ID" value="SIT95222.1"/>
    <property type="molecule type" value="Genomic_DNA"/>
</dbReference>
<protein>
    <recommendedName>
        <fullName evidence="4">TerB family tellurite resistance protein</fullName>
    </recommendedName>
</protein>
<dbReference type="OrthoDB" id="673795at2"/>
<gene>
    <name evidence="2" type="ORF">SAMN05444128_3970</name>
</gene>
<dbReference type="STRING" id="1317125.SAMN05444128_3970"/>
<organism evidence="2 3">
    <name type="scientific">Pontibacter indicus</name>
    <dbReference type="NCBI Taxonomy" id="1317125"/>
    <lineage>
        <taxon>Bacteria</taxon>
        <taxon>Pseudomonadati</taxon>
        <taxon>Bacteroidota</taxon>
        <taxon>Cytophagia</taxon>
        <taxon>Cytophagales</taxon>
        <taxon>Hymenobacteraceae</taxon>
        <taxon>Pontibacter</taxon>
    </lineage>
</organism>
<accession>A0A1R3XVT4</accession>
<name>A0A1R3XVT4_9BACT</name>
<evidence type="ECO:0000313" key="2">
    <source>
        <dbReference type="EMBL" id="SIT95222.1"/>
    </source>
</evidence>
<keyword evidence="1" id="KW-0732">Signal</keyword>